<evidence type="ECO:0008006" key="5">
    <source>
        <dbReference type="Google" id="ProtNLM"/>
    </source>
</evidence>
<name>A0ABU9VKB7_9BACI</name>
<protein>
    <recommendedName>
        <fullName evidence="5">Lipoprotein</fullName>
    </recommendedName>
</protein>
<keyword evidence="4" id="KW-1185">Reference proteome</keyword>
<dbReference type="Proteomes" id="UP001418796">
    <property type="component" value="Unassembled WGS sequence"/>
</dbReference>
<comment type="caution">
    <text evidence="3">The sequence shown here is derived from an EMBL/GenBank/DDBJ whole genome shotgun (WGS) entry which is preliminary data.</text>
</comment>
<dbReference type="PROSITE" id="PS51257">
    <property type="entry name" value="PROKAR_LIPOPROTEIN"/>
    <property type="match status" value="1"/>
</dbReference>
<feature type="chain" id="PRO_5045138176" description="Lipoprotein" evidence="2">
    <location>
        <begin position="22"/>
        <end position="224"/>
    </location>
</feature>
<gene>
    <name evidence="3" type="ORF">MKY91_12840</name>
</gene>
<organism evidence="3 4">
    <name type="scientific">Alkalicoccobacillus gibsonii</name>
    <dbReference type="NCBI Taxonomy" id="79881"/>
    <lineage>
        <taxon>Bacteria</taxon>
        <taxon>Bacillati</taxon>
        <taxon>Bacillota</taxon>
        <taxon>Bacilli</taxon>
        <taxon>Bacillales</taxon>
        <taxon>Bacillaceae</taxon>
        <taxon>Alkalicoccobacillus</taxon>
    </lineage>
</organism>
<evidence type="ECO:0000256" key="2">
    <source>
        <dbReference type="SAM" id="SignalP"/>
    </source>
</evidence>
<evidence type="ECO:0000313" key="3">
    <source>
        <dbReference type="EMBL" id="MEN0644042.1"/>
    </source>
</evidence>
<proteinExistence type="predicted"/>
<feature type="compositionally biased region" description="Acidic residues" evidence="1">
    <location>
        <begin position="44"/>
        <end position="53"/>
    </location>
</feature>
<keyword evidence="2" id="KW-0732">Signal</keyword>
<feature type="region of interest" description="Disordered" evidence="1">
    <location>
        <begin position="22"/>
        <end position="80"/>
    </location>
</feature>
<feature type="compositionally biased region" description="Low complexity" evidence="1">
    <location>
        <begin position="54"/>
        <end position="64"/>
    </location>
</feature>
<dbReference type="RefSeq" id="WP_343130822.1">
    <property type="nucleotide sequence ID" value="NZ_JBCITK010000001.1"/>
</dbReference>
<feature type="signal peptide" evidence="2">
    <location>
        <begin position="1"/>
        <end position="21"/>
    </location>
</feature>
<evidence type="ECO:0000256" key="1">
    <source>
        <dbReference type="SAM" id="MobiDB-lite"/>
    </source>
</evidence>
<feature type="compositionally biased region" description="Acidic residues" evidence="1">
    <location>
        <begin position="65"/>
        <end position="76"/>
    </location>
</feature>
<reference evidence="3 4" key="1">
    <citation type="submission" date="2024-03" db="EMBL/GenBank/DDBJ databases">
        <title>Bacilli Hybrid Assemblies.</title>
        <authorList>
            <person name="Kovac J."/>
        </authorList>
    </citation>
    <scope>NUCLEOTIDE SEQUENCE [LARGE SCALE GENOMIC DNA]</scope>
    <source>
        <strain evidence="3 4">FSL R7-0666</strain>
    </source>
</reference>
<sequence length="224" mass="25263">MKLKLLTISCFVSLLALSACSNDQKTTNHSPVDEPEEEYKSETENETEPETSIETETTTTTDNTNTEDESEAELEGIGEVKGSYKQDKSKVYIYDNGSERTSISYVSQWEQDSEWEVWTNGETEFLHREDEEGVYTGWPNSNYEIDILYPITLEQEWEFGYEGDGTRKVTSVNDTVQTGAGTFSNVITIETDYGFMGYYAEGVGLIKSEQDGSVVSELIELEES</sequence>
<accession>A0ABU9VKB7</accession>
<evidence type="ECO:0000313" key="4">
    <source>
        <dbReference type="Proteomes" id="UP001418796"/>
    </source>
</evidence>
<dbReference type="EMBL" id="JBCITK010000001">
    <property type="protein sequence ID" value="MEN0644042.1"/>
    <property type="molecule type" value="Genomic_DNA"/>
</dbReference>